<gene>
    <name evidence="3" type="ORF">SAMN05444392_104110</name>
</gene>
<dbReference type="STRING" id="112248.SAMN05444392_104110"/>
<evidence type="ECO:0000259" key="2">
    <source>
        <dbReference type="Pfam" id="PF08241"/>
    </source>
</evidence>
<dbReference type="SUPFAM" id="SSF53335">
    <property type="entry name" value="S-adenosyl-L-methionine-dependent methyltransferases"/>
    <property type="match status" value="1"/>
</dbReference>
<keyword evidence="3" id="KW-0489">Methyltransferase</keyword>
<name>A0A1M4X3X1_9BACL</name>
<dbReference type="PANTHER" id="PTHR44068:SF11">
    <property type="entry name" value="GERANYL DIPHOSPHATE 2-C-METHYLTRANSFERASE"/>
    <property type="match status" value="1"/>
</dbReference>
<keyword evidence="1 3" id="KW-0808">Transferase</keyword>
<dbReference type="InterPro" id="IPR029063">
    <property type="entry name" value="SAM-dependent_MTases_sf"/>
</dbReference>
<dbReference type="GO" id="GO:0032259">
    <property type="term" value="P:methylation"/>
    <property type="evidence" value="ECO:0007669"/>
    <property type="project" value="UniProtKB-KW"/>
</dbReference>
<accession>A0A1M4X3X1</accession>
<dbReference type="EMBL" id="FQVL01000004">
    <property type="protein sequence ID" value="SHE88176.1"/>
    <property type="molecule type" value="Genomic_DNA"/>
</dbReference>
<sequence>MKENSYTNMNSKMWDQWALDGGKWSTPITHEEFQKAEQGESKLYLTPCKLVPNQWLIPLKGKKVLGLASGGGQQCPIFAAQQADVTVFDNSKEQLALEELVARREGYSIDLIKGDMTQPLPFAEDQFDFIFHPVSNCYIHDVTHLWREAYRVLKKGGVLLAAFANPAIYLFSEEKGRELEVVNRLPYDGRKQSQEELIEFSHSLETQIGGQLKAGFQLKDLYEDHHHEGILSEYMPCYIATRAVK</sequence>
<dbReference type="InterPro" id="IPR013216">
    <property type="entry name" value="Methyltransf_11"/>
</dbReference>
<dbReference type="AlphaFoldDB" id="A0A1M4X3X1"/>
<dbReference type="PANTHER" id="PTHR44068">
    <property type="entry name" value="ZGC:194242"/>
    <property type="match status" value="1"/>
</dbReference>
<dbReference type="Gene3D" id="3.40.50.150">
    <property type="entry name" value="Vaccinia Virus protein VP39"/>
    <property type="match status" value="1"/>
</dbReference>
<dbReference type="Pfam" id="PF08241">
    <property type="entry name" value="Methyltransf_11"/>
    <property type="match status" value="1"/>
</dbReference>
<feature type="domain" description="Methyltransferase type 11" evidence="2">
    <location>
        <begin position="66"/>
        <end position="160"/>
    </location>
</feature>
<dbReference type="RefSeq" id="WP_073154503.1">
    <property type="nucleotide sequence ID" value="NZ_FQVL01000004.1"/>
</dbReference>
<dbReference type="GO" id="GO:0008757">
    <property type="term" value="F:S-adenosylmethionine-dependent methyltransferase activity"/>
    <property type="evidence" value="ECO:0007669"/>
    <property type="project" value="InterPro"/>
</dbReference>
<organism evidence="3 4">
    <name type="scientific">Seinonella peptonophila</name>
    <dbReference type="NCBI Taxonomy" id="112248"/>
    <lineage>
        <taxon>Bacteria</taxon>
        <taxon>Bacillati</taxon>
        <taxon>Bacillota</taxon>
        <taxon>Bacilli</taxon>
        <taxon>Bacillales</taxon>
        <taxon>Thermoactinomycetaceae</taxon>
        <taxon>Seinonella</taxon>
    </lineage>
</organism>
<keyword evidence="4" id="KW-1185">Reference proteome</keyword>
<proteinExistence type="predicted"/>
<dbReference type="InterPro" id="IPR050447">
    <property type="entry name" value="Erg6_SMT_methyltransf"/>
</dbReference>
<evidence type="ECO:0000313" key="4">
    <source>
        <dbReference type="Proteomes" id="UP000184476"/>
    </source>
</evidence>
<dbReference type="OrthoDB" id="9772751at2"/>
<dbReference type="CDD" id="cd02440">
    <property type="entry name" value="AdoMet_MTases"/>
    <property type="match status" value="1"/>
</dbReference>
<evidence type="ECO:0000256" key="1">
    <source>
        <dbReference type="ARBA" id="ARBA00022679"/>
    </source>
</evidence>
<protein>
    <submittedName>
        <fullName evidence="3">Methyltransferase domain-containing protein</fullName>
    </submittedName>
</protein>
<dbReference type="Proteomes" id="UP000184476">
    <property type="component" value="Unassembled WGS sequence"/>
</dbReference>
<reference evidence="3 4" key="1">
    <citation type="submission" date="2016-11" db="EMBL/GenBank/DDBJ databases">
        <authorList>
            <person name="Jaros S."/>
            <person name="Januszkiewicz K."/>
            <person name="Wedrychowicz H."/>
        </authorList>
    </citation>
    <scope>NUCLEOTIDE SEQUENCE [LARGE SCALE GENOMIC DNA]</scope>
    <source>
        <strain evidence="3 4">DSM 44666</strain>
    </source>
</reference>
<evidence type="ECO:0000313" key="3">
    <source>
        <dbReference type="EMBL" id="SHE88176.1"/>
    </source>
</evidence>